<feature type="compositionally biased region" description="Polar residues" evidence="11">
    <location>
        <begin position="1346"/>
        <end position="1361"/>
    </location>
</feature>
<dbReference type="Pfam" id="PF07496">
    <property type="entry name" value="zf-CW"/>
    <property type="match status" value="1"/>
</dbReference>
<dbReference type="EMBL" id="JALJOV010000175">
    <property type="protein sequence ID" value="KAK9866268.1"/>
    <property type="molecule type" value="Genomic_DNA"/>
</dbReference>
<dbReference type="Gene3D" id="2.170.270.10">
    <property type="entry name" value="SET domain"/>
    <property type="match status" value="1"/>
</dbReference>
<feature type="compositionally biased region" description="Basic and acidic residues" evidence="11">
    <location>
        <begin position="1370"/>
        <end position="1380"/>
    </location>
</feature>
<feature type="region of interest" description="Disordered" evidence="11">
    <location>
        <begin position="493"/>
        <end position="520"/>
    </location>
</feature>
<dbReference type="Pfam" id="PF00856">
    <property type="entry name" value="SET"/>
    <property type="match status" value="1"/>
</dbReference>
<evidence type="ECO:0000256" key="6">
    <source>
        <dbReference type="ARBA" id="ARBA00022691"/>
    </source>
</evidence>
<dbReference type="PROSITE" id="PS51215">
    <property type="entry name" value="AWS"/>
    <property type="match status" value="1"/>
</dbReference>
<dbReference type="GO" id="GO:0005634">
    <property type="term" value="C:nucleus"/>
    <property type="evidence" value="ECO:0007669"/>
    <property type="project" value="UniProtKB-SubCell"/>
</dbReference>
<dbReference type="InterPro" id="IPR003616">
    <property type="entry name" value="Post-SET_dom"/>
</dbReference>
<dbReference type="InterPro" id="IPR050777">
    <property type="entry name" value="SET2_Histone-Lys_MeTrsfase"/>
</dbReference>
<feature type="compositionally biased region" description="Polar residues" evidence="11">
    <location>
        <begin position="1050"/>
        <end position="1062"/>
    </location>
</feature>
<feature type="region of interest" description="Disordered" evidence="11">
    <location>
        <begin position="398"/>
        <end position="429"/>
    </location>
</feature>
<dbReference type="PROSITE" id="PS51050">
    <property type="entry name" value="ZF_CW"/>
    <property type="match status" value="1"/>
</dbReference>
<dbReference type="Gene3D" id="3.30.40.100">
    <property type="match status" value="1"/>
</dbReference>
<feature type="region of interest" description="Disordered" evidence="11">
    <location>
        <begin position="908"/>
        <end position="948"/>
    </location>
</feature>
<feature type="region of interest" description="Disordered" evidence="11">
    <location>
        <begin position="728"/>
        <end position="756"/>
    </location>
</feature>
<dbReference type="CDD" id="cd19172">
    <property type="entry name" value="SET_SETD2"/>
    <property type="match status" value="1"/>
</dbReference>
<dbReference type="GO" id="GO:0005694">
    <property type="term" value="C:chromosome"/>
    <property type="evidence" value="ECO:0007669"/>
    <property type="project" value="UniProtKB-SubCell"/>
</dbReference>
<keyword evidence="7" id="KW-0479">Metal-binding</keyword>
<feature type="compositionally biased region" description="Polar residues" evidence="11">
    <location>
        <begin position="1267"/>
        <end position="1285"/>
    </location>
</feature>
<organism evidence="16 17">
    <name type="scientific">Apatococcus fuscideae</name>
    <dbReference type="NCBI Taxonomy" id="2026836"/>
    <lineage>
        <taxon>Eukaryota</taxon>
        <taxon>Viridiplantae</taxon>
        <taxon>Chlorophyta</taxon>
        <taxon>core chlorophytes</taxon>
        <taxon>Trebouxiophyceae</taxon>
        <taxon>Chlorellales</taxon>
        <taxon>Chlorellaceae</taxon>
        <taxon>Apatococcus</taxon>
    </lineage>
</organism>
<dbReference type="GO" id="GO:0046975">
    <property type="term" value="F:histone H3K36 methyltransferase activity"/>
    <property type="evidence" value="ECO:0007669"/>
    <property type="project" value="InterPro"/>
</dbReference>
<evidence type="ECO:0000256" key="5">
    <source>
        <dbReference type="ARBA" id="ARBA00022679"/>
    </source>
</evidence>
<feature type="region of interest" description="Disordered" evidence="11">
    <location>
        <begin position="1198"/>
        <end position="1241"/>
    </location>
</feature>
<dbReference type="InterPro" id="IPR001214">
    <property type="entry name" value="SET_dom"/>
</dbReference>
<evidence type="ECO:0000256" key="7">
    <source>
        <dbReference type="ARBA" id="ARBA00022723"/>
    </source>
</evidence>
<dbReference type="InterPro" id="IPR006560">
    <property type="entry name" value="AWS_dom"/>
</dbReference>
<dbReference type="GO" id="GO:0008270">
    <property type="term" value="F:zinc ion binding"/>
    <property type="evidence" value="ECO:0007669"/>
    <property type="project" value="UniProtKB-KW"/>
</dbReference>
<sequence length="1561" mass="168354">MEDGAPRVHPAALLEKTSWVQCDRCDKWRRLSVAAADALEEDVPWFCADNPDARFAYCEVTQELADEDIDKQLSDSDDEAGGKISSSAKTHRPAIWQRLKDNIYTARQRKELDEDDIMICQCSCFARDHNSSCGATCLNRVLNIECEPDFCPAGNACTNQMFRRREYARIEQRRAGAKGFGLFTVDGLKAGQFIIEYIGEVIEEEEYMRRKLYYQSIGQRHFYFMNIGNGEVIDACRKGAMGRFINHACNPNCETQKWVVHGELAIGLFALQDIEPGSELTFDYNFERYGDKPMRCLCGAKDCRGIIGGSQEVSVARGIDDEVTPDDPEPIMVDEDDADDLLAAVLESEIGLGDSDWNDDTRRRVEQVAAEKGITLQWEASSDDEQDHMEINDSVSRISQQHQPATSTVVKSDSDSGVGTAPCEDPAADSTNAVALISDQPQSKRNEISLTGLARSQAPGLAETVRGSSNHRRRLHLGGKRAVRIRKAVPREANQHLKHSQQRLSEGITGSSGAAPAGSAAMAGNTVITLPARRKKAWDAQLQPVPALGQPARLQRRSEVDRRLETLTGPSGRLRDPSAGNIIRVLRLFNLCDVDPLPAHSPPKGASADRGLPPKGAPVKGRSLVPDVQQDPMPSEPTSTVRVSPGDPAMLQGPEEPSAKQLLEPSAVPQSPRDDFANGAMSSPEDGMIMDGASDVGPMQTAEPTPASSPSSPLLQHAEVTPMQQADALPSDGLAKPDPCHGGTNQPSIGPEEAAAGQVPVPASLKRKRDAEGPAKASFKDLTELSFRQRARMADLSLLLDVVLKTTGSSVKKEFCRCGLLQQLQGAIRRCLHGTSRHSVIIRKMLRAAEVLPFTADDFHSMRSGQGSFADLLKTLTGFPEREVRDKAAEMLRLHPLTDCQDASVRAAATVDHQKERAQHRARLRSDPARAPSSRQLRPMPGQAPLAVVLPSPARPATEYQATGPSPPSSPQAGSRIMRHEKLIPKHLHLLPARWASPDLPLNGLLQPSPGSFFGPGSPDPRSSPAPANPAGANLPPHLRSLRPSALGMSISSQLEQHSSASPEAGGPVPVGHPAHWAGHSGGGTAGLAHPSLSSSQMPLSWHDGLPATPQLASSRDPSPDRSRLPPGFGGLLLQQNGRALPSPPPLMRLQDPMPAIPIEEILAAGAAMLKWPDVDAAQASADQHCRAELLGEGLSTANGHERTTAGTRQPLSTIDDAGRRGPSPHLPIHDLPPGAPMAPAVESWPARDAYGVGQVMRPQGVRPFPTSRSASWQQSHSAEATPQPSWHAMRDAGRLQLHPAGSPLQSPTPHVLSEREPPTRHESLRGRGFRPAVPALGASGGWQAPLSTPGSSLASPSNCSLPAKPHPSSHGDDVRHSLDPPHPTEPPLGDHLTGGRPDEWPHLTTGLLQTGPDKGAPLPAVDIHASPMGASLDSPASLVTPVSFPPEVAGDAFYQQHLPGEHVWTEPDGGFEEFVGHFVRHRLGKYATPGHPSRLEAEDTALLYRKLKVRIVDAERKAFAERAVQGIPSKPIERTKQEEKIKTFVRESVKSHQRARGVIF</sequence>
<evidence type="ECO:0000256" key="9">
    <source>
        <dbReference type="ARBA" id="ARBA00022833"/>
    </source>
</evidence>
<evidence type="ECO:0000259" key="12">
    <source>
        <dbReference type="PROSITE" id="PS50280"/>
    </source>
</evidence>
<feature type="domain" description="AWS" evidence="15">
    <location>
        <begin position="115"/>
        <end position="166"/>
    </location>
</feature>
<keyword evidence="10" id="KW-0539">Nucleus</keyword>
<evidence type="ECO:0000313" key="17">
    <source>
        <dbReference type="Proteomes" id="UP001485043"/>
    </source>
</evidence>
<keyword evidence="6" id="KW-0949">S-adenosyl-L-methionine</keyword>
<keyword evidence="9" id="KW-0862">Zinc</keyword>
<feature type="region of interest" description="Disordered" evidence="11">
    <location>
        <begin position="600"/>
        <end position="715"/>
    </location>
</feature>
<evidence type="ECO:0000259" key="14">
    <source>
        <dbReference type="PROSITE" id="PS51050"/>
    </source>
</evidence>
<dbReference type="PROSITE" id="PS50280">
    <property type="entry name" value="SET"/>
    <property type="match status" value="1"/>
</dbReference>
<evidence type="ECO:0000313" key="16">
    <source>
        <dbReference type="EMBL" id="KAK9866268.1"/>
    </source>
</evidence>
<keyword evidence="8" id="KW-0863">Zinc-finger</keyword>
<dbReference type="SUPFAM" id="SSF82199">
    <property type="entry name" value="SET domain"/>
    <property type="match status" value="1"/>
</dbReference>
<evidence type="ECO:0000259" key="13">
    <source>
        <dbReference type="PROSITE" id="PS50868"/>
    </source>
</evidence>
<evidence type="ECO:0000256" key="3">
    <source>
        <dbReference type="ARBA" id="ARBA00022454"/>
    </source>
</evidence>
<feature type="region of interest" description="Disordered" evidence="11">
    <location>
        <begin position="956"/>
        <end position="975"/>
    </location>
</feature>
<feature type="region of interest" description="Disordered" evidence="11">
    <location>
        <begin position="1298"/>
        <end position="1406"/>
    </location>
</feature>
<evidence type="ECO:0000259" key="15">
    <source>
        <dbReference type="PROSITE" id="PS51215"/>
    </source>
</evidence>
<evidence type="ECO:0000256" key="10">
    <source>
        <dbReference type="ARBA" id="ARBA00023242"/>
    </source>
</evidence>
<evidence type="ECO:0000256" key="2">
    <source>
        <dbReference type="ARBA" id="ARBA00004286"/>
    </source>
</evidence>
<protein>
    <recommendedName>
        <fullName evidence="18">Histone-lysine N-methyltransferase ASHH2</fullName>
    </recommendedName>
</protein>
<comment type="subcellular location">
    <subcellularLocation>
        <location evidence="2">Chromosome</location>
    </subcellularLocation>
    <subcellularLocation>
        <location evidence="1">Nucleus</location>
    </subcellularLocation>
</comment>
<dbReference type="SMART" id="SM00317">
    <property type="entry name" value="SET"/>
    <property type="match status" value="1"/>
</dbReference>
<evidence type="ECO:0000256" key="1">
    <source>
        <dbReference type="ARBA" id="ARBA00004123"/>
    </source>
</evidence>
<dbReference type="Proteomes" id="UP001485043">
    <property type="component" value="Unassembled WGS sequence"/>
</dbReference>
<feature type="compositionally biased region" description="Basic and acidic residues" evidence="11">
    <location>
        <begin position="1313"/>
        <end position="1326"/>
    </location>
</feature>
<dbReference type="SMART" id="SM00570">
    <property type="entry name" value="AWS"/>
    <property type="match status" value="1"/>
</dbReference>
<keyword evidence="4" id="KW-0489">Methyltransferase</keyword>
<evidence type="ECO:0000256" key="8">
    <source>
        <dbReference type="ARBA" id="ARBA00022771"/>
    </source>
</evidence>
<dbReference type="InterPro" id="IPR044437">
    <property type="entry name" value="SETD2/Set2_SET"/>
</dbReference>
<evidence type="ECO:0000256" key="4">
    <source>
        <dbReference type="ARBA" id="ARBA00022603"/>
    </source>
</evidence>
<gene>
    <name evidence="16" type="ORF">WJX84_009109</name>
</gene>
<feature type="compositionally biased region" description="Low complexity" evidence="11">
    <location>
        <begin position="1008"/>
        <end position="1017"/>
    </location>
</feature>
<feature type="domain" description="CW-type" evidence="14">
    <location>
        <begin position="13"/>
        <end position="66"/>
    </location>
</feature>
<feature type="compositionally biased region" description="Polar residues" evidence="11">
    <location>
        <begin position="398"/>
        <end position="417"/>
    </location>
</feature>
<feature type="region of interest" description="Disordered" evidence="11">
    <location>
        <begin position="1007"/>
        <end position="1132"/>
    </location>
</feature>
<reference evidence="16 17" key="1">
    <citation type="journal article" date="2024" name="Nat. Commun.">
        <title>Phylogenomics reveals the evolutionary origins of lichenization in chlorophyte algae.</title>
        <authorList>
            <person name="Puginier C."/>
            <person name="Libourel C."/>
            <person name="Otte J."/>
            <person name="Skaloud P."/>
            <person name="Haon M."/>
            <person name="Grisel S."/>
            <person name="Petersen M."/>
            <person name="Berrin J.G."/>
            <person name="Delaux P.M."/>
            <person name="Dal Grande F."/>
            <person name="Keller J."/>
        </authorList>
    </citation>
    <scope>NUCLEOTIDE SEQUENCE [LARGE SCALE GENOMIC DNA]</scope>
    <source>
        <strain evidence="16 17">SAG 2523</strain>
    </source>
</reference>
<evidence type="ECO:0000256" key="11">
    <source>
        <dbReference type="SAM" id="MobiDB-lite"/>
    </source>
</evidence>
<feature type="compositionally biased region" description="Low complexity" evidence="11">
    <location>
        <begin position="511"/>
        <end position="520"/>
    </location>
</feature>
<keyword evidence="17" id="KW-1185">Reference proteome</keyword>
<dbReference type="PROSITE" id="PS50868">
    <property type="entry name" value="POST_SET"/>
    <property type="match status" value="1"/>
</dbReference>
<comment type="caution">
    <text evidence="16">The sequence shown here is derived from an EMBL/GenBank/DDBJ whole genome shotgun (WGS) entry which is preliminary data.</text>
</comment>
<keyword evidence="3" id="KW-0158">Chromosome</keyword>
<feature type="compositionally biased region" description="Low complexity" evidence="11">
    <location>
        <begin position="701"/>
        <end position="713"/>
    </location>
</feature>
<dbReference type="GO" id="GO:0032259">
    <property type="term" value="P:methylation"/>
    <property type="evidence" value="ECO:0007669"/>
    <property type="project" value="UniProtKB-KW"/>
</dbReference>
<dbReference type="InterPro" id="IPR011124">
    <property type="entry name" value="Znf_CW"/>
</dbReference>
<proteinExistence type="predicted"/>
<feature type="compositionally biased region" description="Pro residues" evidence="11">
    <location>
        <begin position="1018"/>
        <end position="1028"/>
    </location>
</feature>
<feature type="domain" description="Post-SET" evidence="13">
    <location>
        <begin position="292"/>
        <end position="308"/>
    </location>
</feature>
<evidence type="ECO:0008006" key="18">
    <source>
        <dbReference type="Google" id="ProtNLM"/>
    </source>
</evidence>
<name>A0AAW1TBG4_9CHLO</name>
<dbReference type="Pfam" id="PF17907">
    <property type="entry name" value="AWS"/>
    <property type="match status" value="1"/>
</dbReference>
<dbReference type="PANTHER" id="PTHR22884">
    <property type="entry name" value="SET DOMAIN PROTEINS"/>
    <property type="match status" value="1"/>
</dbReference>
<dbReference type="InterPro" id="IPR046341">
    <property type="entry name" value="SET_dom_sf"/>
</dbReference>
<keyword evidence="5" id="KW-0808">Transferase</keyword>
<feature type="domain" description="SET" evidence="12">
    <location>
        <begin position="168"/>
        <end position="285"/>
    </location>
</feature>
<accession>A0AAW1TBG4</accession>
<feature type="region of interest" description="Disordered" evidence="11">
    <location>
        <begin position="1258"/>
        <end position="1286"/>
    </location>
</feature>
<feature type="compositionally biased region" description="Basic and acidic residues" evidence="11">
    <location>
        <begin position="912"/>
        <end position="928"/>
    </location>
</feature>